<name>A0A8S5P2C6_9CAUD</name>
<evidence type="ECO:0000313" key="1">
    <source>
        <dbReference type="EMBL" id="DAE01122.1"/>
    </source>
</evidence>
<protein>
    <submittedName>
        <fullName evidence="1">Regulatory protein</fullName>
    </submittedName>
</protein>
<accession>A0A8S5P2C6</accession>
<proteinExistence type="predicted"/>
<organism evidence="1">
    <name type="scientific">Myoviridae sp. ctegP15</name>
    <dbReference type="NCBI Taxonomy" id="2825146"/>
    <lineage>
        <taxon>Viruses</taxon>
        <taxon>Duplodnaviria</taxon>
        <taxon>Heunggongvirae</taxon>
        <taxon>Uroviricota</taxon>
        <taxon>Caudoviricetes</taxon>
    </lineage>
</organism>
<reference evidence="1" key="1">
    <citation type="journal article" date="2021" name="Proc. Natl. Acad. Sci. U.S.A.">
        <title>A Catalog of Tens of Thousands of Viruses from Human Metagenomes Reveals Hidden Associations with Chronic Diseases.</title>
        <authorList>
            <person name="Tisza M.J."/>
            <person name="Buck C.B."/>
        </authorList>
    </citation>
    <scope>NUCLEOTIDE SEQUENCE</scope>
    <source>
        <strain evidence="1">CtegP15</strain>
    </source>
</reference>
<dbReference type="EMBL" id="BK015319">
    <property type="protein sequence ID" value="DAE01122.1"/>
    <property type="molecule type" value="Genomic_DNA"/>
</dbReference>
<sequence>MVNTSKLEGRIRECGYTMAFVATQLGISRQAFRLKRSGKRQFTGYEIKVLSDLLHIDSIEEMKDFFLN</sequence>